<dbReference type="Gene3D" id="1.10.287.660">
    <property type="entry name" value="Helix hairpin bin"/>
    <property type="match status" value="1"/>
</dbReference>
<dbReference type="OrthoDB" id="69461at2759"/>
<evidence type="ECO:0000313" key="9">
    <source>
        <dbReference type="Proteomes" id="UP000268093"/>
    </source>
</evidence>
<proteinExistence type="inferred from homology"/>
<evidence type="ECO:0000256" key="7">
    <source>
        <dbReference type="SAM" id="Phobius"/>
    </source>
</evidence>
<sequence>MFLAVTVLLLVIITEGILWFGYSYITSLAYGVYLFLVRTETLDAQRALKKRILQLKAEIGRTSSQNEFAKWAKLRRKLDGGVAELEKLSAYWGARPFLVFAAFLFYFILFATFFILTSPLRRRPSISNSRPFFTSSSTAFRSLWSSGSADPPRSTFPGAGSGHSNGYSRYPSRRKVGSMSYGWHNGVCVRTSYETSVAMIDLWCRSDGRNHRSTWHHLSRPSLTFLYFPAGSVSVAIWFVICRKVCKSSVQIVASFLPEGTAEALAHVAGVVVKQVTAWGEAAGAAVQAAVGAAVQAAAGTAVQAAAGTAVQAAAGTAVPVVEGETVSVAEKAGAVREEGGAKAKVA</sequence>
<keyword evidence="3 7" id="KW-0812">Transmembrane</keyword>
<evidence type="ECO:0000313" key="8">
    <source>
        <dbReference type="EMBL" id="RUP42696.1"/>
    </source>
</evidence>
<dbReference type="GO" id="GO:0043495">
    <property type="term" value="F:protein-membrane adaptor activity"/>
    <property type="evidence" value="ECO:0007669"/>
    <property type="project" value="TreeGrafter"/>
</dbReference>
<reference evidence="8 9" key="1">
    <citation type="journal article" date="2018" name="New Phytol.">
        <title>Phylogenomics of Endogonaceae and evolution of mycorrhizas within Mucoromycota.</title>
        <authorList>
            <person name="Chang Y."/>
            <person name="Desiro A."/>
            <person name="Na H."/>
            <person name="Sandor L."/>
            <person name="Lipzen A."/>
            <person name="Clum A."/>
            <person name="Barry K."/>
            <person name="Grigoriev I.V."/>
            <person name="Martin F.M."/>
            <person name="Stajich J.E."/>
            <person name="Smith M.E."/>
            <person name="Bonito G."/>
            <person name="Spatafora J.W."/>
        </authorList>
    </citation>
    <scope>NUCLEOTIDE SEQUENCE [LARGE SCALE GENOMIC DNA]</scope>
    <source>
        <strain evidence="8 9">GMNB39</strain>
    </source>
</reference>
<keyword evidence="4" id="KW-0256">Endoplasmic reticulum</keyword>
<keyword evidence="9" id="KW-1185">Reference proteome</keyword>
<dbReference type="PANTHER" id="PTHR42650:SF1">
    <property type="entry name" value="GUIDED ENTRY OF TAIL-ANCHORED PROTEINS FACTOR 1"/>
    <property type="match status" value="1"/>
</dbReference>
<keyword evidence="6 7" id="KW-0472">Membrane</keyword>
<feature type="transmembrane region" description="Helical" evidence="7">
    <location>
        <begin position="222"/>
        <end position="241"/>
    </location>
</feature>
<evidence type="ECO:0000256" key="5">
    <source>
        <dbReference type="ARBA" id="ARBA00022989"/>
    </source>
</evidence>
<feature type="transmembrane region" description="Helical" evidence="7">
    <location>
        <begin position="97"/>
        <end position="116"/>
    </location>
</feature>
<dbReference type="GO" id="GO:0005789">
    <property type="term" value="C:endoplasmic reticulum membrane"/>
    <property type="evidence" value="ECO:0007669"/>
    <property type="project" value="UniProtKB-SubCell"/>
</dbReference>
<evidence type="ECO:0000256" key="1">
    <source>
        <dbReference type="ARBA" id="ARBA00004477"/>
    </source>
</evidence>
<keyword evidence="5 7" id="KW-1133">Transmembrane helix</keyword>
<comment type="caution">
    <text evidence="8">The sequence shown here is derived from an EMBL/GenBank/DDBJ whole genome shotgun (WGS) entry which is preliminary data.</text>
</comment>
<gene>
    <name evidence="8" type="ORF">BC936DRAFT_138213</name>
</gene>
<organism evidence="8 9">
    <name type="scientific">Jimgerdemannia flammicorona</name>
    <dbReference type="NCBI Taxonomy" id="994334"/>
    <lineage>
        <taxon>Eukaryota</taxon>
        <taxon>Fungi</taxon>
        <taxon>Fungi incertae sedis</taxon>
        <taxon>Mucoromycota</taxon>
        <taxon>Mucoromycotina</taxon>
        <taxon>Endogonomycetes</taxon>
        <taxon>Endogonales</taxon>
        <taxon>Endogonaceae</taxon>
        <taxon>Jimgerdemannia</taxon>
    </lineage>
</organism>
<dbReference type="PANTHER" id="PTHR42650">
    <property type="entry name" value="TAIL-ANCHORED PROTEIN INSERTION RECEPTOR WRB"/>
    <property type="match status" value="1"/>
</dbReference>
<evidence type="ECO:0008006" key="10">
    <source>
        <dbReference type="Google" id="ProtNLM"/>
    </source>
</evidence>
<dbReference type="GO" id="GO:0071816">
    <property type="term" value="P:tail-anchored membrane protein insertion into ER membrane"/>
    <property type="evidence" value="ECO:0007669"/>
    <property type="project" value="InterPro"/>
</dbReference>
<dbReference type="GO" id="GO:0043529">
    <property type="term" value="C:GET complex"/>
    <property type="evidence" value="ECO:0007669"/>
    <property type="project" value="TreeGrafter"/>
</dbReference>
<dbReference type="Proteomes" id="UP000268093">
    <property type="component" value="Unassembled WGS sequence"/>
</dbReference>
<dbReference type="InterPro" id="IPR028945">
    <property type="entry name" value="Get1"/>
</dbReference>
<evidence type="ECO:0000256" key="4">
    <source>
        <dbReference type="ARBA" id="ARBA00022824"/>
    </source>
</evidence>
<protein>
    <recommendedName>
        <fullName evidence="10">Guided entry of tail-anchored proteins 1</fullName>
    </recommendedName>
</protein>
<name>A0A433CVJ4_9FUNG</name>
<dbReference type="AlphaFoldDB" id="A0A433CVJ4"/>
<evidence type="ECO:0000256" key="6">
    <source>
        <dbReference type="ARBA" id="ARBA00023136"/>
    </source>
</evidence>
<accession>A0A433CVJ4</accession>
<dbReference type="InterPro" id="IPR029012">
    <property type="entry name" value="Helix_hairpin_bin_sf"/>
</dbReference>
<comment type="similarity">
    <text evidence="2">Belongs to the WRB/GET1 family.</text>
</comment>
<evidence type="ECO:0000256" key="3">
    <source>
        <dbReference type="ARBA" id="ARBA00022692"/>
    </source>
</evidence>
<dbReference type="EMBL" id="RBNI01012701">
    <property type="protein sequence ID" value="RUP42696.1"/>
    <property type="molecule type" value="Genomic_DNA"/>
</dbReference>
<evidence type="ECO:0000256" key="2">
    <source>
        <dbReference type="ARBA" id="ARBA00010799"/>
    </source>
</evidence>
<dbReference type="Pfam" id="PF04420">
    <property type="entry name" value="CHD5"/>
    <property type="match status" value="1"/>
</dbReference>
<comment type="subcellular location">
    <subcellularLocation>
        <location evidence="1">Endoplasmic reticulum membrane</location>
        <topology evidence="1">Multi-pass membrane protein</topology>
    </subcellularLocation>
</comment>